<dbReference type="PANTHER" id="PTHR33337">
    <property type="entry name" value="GFA DOMAIN-CONTAINING PROTEIN"/>
    <property type="match status" value="1"/>
</dbReference>
<keyword evidence="7" id="KW-1185">Reference proteome</keyword>
<keyword evidence="4" id="KW-0456">Lyase</keyword>
<dbReference type="Pfam" id="PF04828">
    <property type="entry name" value="GFA"/>
    <property type="match status" value="1"/>
</dbReference>
<dbReference type="Gene3D" id="3.90.1590.10">
    <property type="entry name" value="glutathione-dependent formaldehyde- activating enzyme (gfa)"/>
    <property type="match status" value="1"/>
</dbReference>
<keyword evidence="2" id="KW-0479">Metal-binding</keyword>
<keyword evidence="3" id="KW-0862">Zinc</keyword>
<dbReference type="EMBL" id="JALBUU010000004">
    <property type="protein sequence ID" value="MCI0754074.1"/>
    <property type="molecule type" value="Genomic_DNA"/>
</dbReference>
<protein>
    <submittedName>
        <fullName evidence="6">GFA family protein</fullName>
    </submittedName>
</protein>
<dbReference type="RefSeq" id="WP_120005511.1">
    <property type="nucleotide sequence ID" value="NZ_JALBUU010000004.1"/>
</dbReference>
<evidence type="ECO:0000256" key="3">
    <source>
        <dbReference type="ARBA" id="ARBA00022833"/>
    </source>
</evidence>
<evidence type="ECO:0000256" key="2">
    <source>
        <dbReference type="ARBA" id="ARBA00022723"/>
    </source>
</evidence>
<organism evidence="6 7">
    <name type="scientific">Teichococcus vastitatis</name>
    <dbReference type="NCBI Taxonomy" id="2307076"/>
    <lineage>
        <taxon>Bacteria</taxon>
        <taxon>Pseudomonadati</taxon>
        <taxon>Pseudomonadota</taxon>
        <taxon>Alphaproteobacteria</taxon>
        <taxon>Acetobacterales</taxon>
        <taxon>Roseomonadaceae</taxon>
        <taxon>Roseomonas</taxon>
    </lineage>
</organism>
<comment type="caution">
    <text evidence="6">The sequence shown here is derived from an EMBL/GenBank/DDBJ whole genome shotgun (WGS) entry which is preliminary data.</text>
</comment>
<proteinExistence type="inferred from homology"/>
<dbReference type="InterPro" id="IPR011057">
    <property type="entry name" value="Mss4-like_sf"/>
</dbReference>
<evidence type="ECO:0000313" key="7">
    <source>
        <dbReference type="Proteomes" id="UP001201985"/>
    </source>
</evidence>
<dbReference type="PROSITE" id="PS51891">
    <property type="entry name" value="CENP_V_GFA"/>
    <property type="match status" value="1"/>
</dbReference>
<gene>
    <name evidence="6" type="ORF">MON41_09925</name>
</gene>
<sequence>MLTGGCHCGRVRYEAAGEPFHAAWCHCTDCRRSSGAPAMAWFSVPVSGFRLVSGRLRCHASSDRARRGFCADCGTSLTYHGTGLPELDIATATLDDPSLQPPGDHIFFGSRIAWVIPGDDLPKHDRERGA</sequence>
<comment type="similarity">
    <text evidence="1">Belongs to the Gfa family.</text>
</comment>
<evidence type="ECO:0000256" key="1">
    <source>
        <dbReference type="ARBA" id="ARBA00005495"/>
    </source>
</evidence>
<name>A0ABS9W662_9PROT</name>
<feature type="domain" description="CENP-V/GFA" evidence="5">
    <location>
        <begin position="2"/>
        <end position="104"/>
    </location>
</feature>
<reference evidence="6 7" key="1">
    <citation type="submission" date="2022-03" db="EMBL/GenBank/DDBJ databases">
        <title>Complete genome analysis of Roseomonas KG 17.1 : a prolific producer of plant growth promoters.</title>
        <authorList>
            <person name="Saadouli I."/>
            <person name="Najjari A."/>
            <person name="Mosbah A."/>
            <person name="Ouzari H.I."/>
        </authorList>
    </citation>
    <scope>NUCLEOTIDE SEQUENCE [LARGE SCALE GENOMIC DNA]</scope>
    <source>
        <strain evidence="6 7">KG17-1</strain>
    </source>
</reference>
<dbReference type="Proteomes" id="UP001201985">
    <property type="component" value="Unassembled WGS sequence"/>
</dbReference>
<evidence type="ECO:0000259" key="5">
    <source>
        <dbReference type="PROSITE" id="PS51891"/>
    </source>
</evidence>
<evidence type="ECO:0000313" key="6">
    <source>
        <dbReference type="EMBL" id="MCI0754074.1"/>
    </source>
</evidence>
<accession>A0ABS9W662</accession>
<dbReference type="InterPro" id="IPR006913">
    <property type="entry name" value="CENP-V/GFA"/>
</dbReference>
<dbReference type="SUPFAM" id="SSF51316">
    <property type="entry name" value="Mss4-like"/>
    <property type="match status" value="1"/>
</dbReference>
<dbReference type="PANTHER" id="PTHR33337:SF40">
    <property type="entry name" value="CENP-V_GFA DOMAIN-CONTAINING PROTEIN-RELATED"/>
    <property type="match status" value="1"/>
</dbReference>
<evidence type="ECO:0000256" key="4">
    <source>
        <dbReference type="ARBA" id="ARBA00023239"/>
    </source>
</evidence>